<dbReference type="Proteomes" id="UP000182753">
    <property type="component" value="Unassembled WGS sequence"/>
</dbReference>
<protein>
    <submittedName>
        <fullName evidence="1">Uncharacterized protein</fullName>
    </submittedName>
</protein>
<organism evidence="1 2">
    <name type="scientific">Candidatus Berkelbacteria bacterium CG1_02_42_45</name>
    <dbReference type="NCBI Taxonomy" id="1805036"/>
    <lineage>
        <taxon>Bacteria</taxon>
        <taxon>Candidatus Berkelbacteria</taxon>
    </lineage>
</organism>
<dbReference type="EMBL" id="MNUJ01000029">
    <property type="protein sequence ID" value="OIN89706.1"/>
    <property type="molecule type" value="Genomic_DNA"/>
</dbReference>
<accession>A0A1J4RTG8</accession>
<comment type="caution">
    <text evidence="1">The sequence shown here is derived from an EMBL/GenBank/DDBJ whole genome shotgun (WGS) entry which is preliminary data.</text>
</comment>
<dbReference type="AlphaFoldDB" id="A0A1J4RTG8"/>
<evidence type="ECO:0000313" key="2">
    <source>
        <dbReference type="Proteomes" id="UP000182753"/>
    </source>
</evidence>
<proteinExistence type="predicted"/>
<sequence>MAKIFIFWLRHHKNFSTYCPICFKIFISSRQKSKNFISKEHFLPASCEIQKGQNLYYFWPFFIIYAAFL</sequence>
<evidence type="ECO:0000313" key="1">
    <source>
        <dbReference type="EMBL" id="OIN89706.1"/>
    </source>
</evidence>
<reference evidence="1 2" key="1">
    <citation type="journal article" date="2016" name="Environ. Microbiol.">
        <title>Genomic resolution of a cold subsurface aquifer community provides metabolic insights for novel microbes adapted to high CO concentrations.</title>
        <authorList>
            <person name="Probst A.J."/>
            <person name="Castelle C.J."/>
            <person name="Singh A."/>
            <person name="Brown C.T."/>
            <person name="Anantharaman K."/>
            <person name="Sharon I."/>
            <person name="Hug L.A."/>
            <person name="Burstein D."/>
            <person name="Emerson J.B."/>
            <person name="Thomas B.C."/>
            <person name="Banfield J.F."/>
        </authorList>
    </citation>
    <scope>NUCLEOTIDE SEQUENCE [LARGE SCALE GENOMIC DNA]</scope>
    <source>
        <strain evidence="1">CG1_02_42_45</strain>
    </source>
</reference>
<name>A0A1J4RTG8_9BACT</name>
<gene>
    <name evidence="1" type="ORF">AUJ40_01455</name>
</gene>